<keyword evidence="2" id="KW-1185">Reference proteome</keyword>
<dbReference type="EMBL" id="SMKL01000004">
    <property type="protein sequence ID" value="TDC54432.1"/>
    <property type="molecule type" value="Genomic_DNA"/>
</dbReference>
<gene>
    <name evidence="1" type="ORF">E1212_03050</name>
</gene>
<accession>A0A4R4RZJ6</accession>
<name>A0A4R4RZJ6_9ACTN</name>
<dbReference type="RefSeq" id="WP_131978922.1">
    <property type="nucleotide sequence ID" value="NZ_SMKL01000004.1"/>
</dbReference>
<dbReference type="AlphaFoldDB" id="A0A4R4RZJ6"/>
<dbReference type="OrthoDB" id="5174578at2"/>
<dbReference type="InterPro" id="IPR011042">
    <property type="entry name" value="6-blade_b-propeller_TolB-like"/>
</dbReference>
<evidence type="ECO:0000313" key="2">
    <source>
        <dbReference type="Proteomes" id="UP000295621"/>
    </source>
</evidence>
<dbReference type="Gene3D" id="2.120.10.30">
    <property type="entry name" value="TolB, C-terminal domain"/>
    <property type="match status" value="1"/>
</dbReference>
<dbReference type="PROSITE" id="PS51257">
    <property type="entry name" value="PROKAR_LIPOPROTEIN"/>
    <property type="match status" value="1"/>
</dbReference>
<protein>
    <submittedName>
        <fullName evidence="1">Uncharacterized protein</fullName>
    </submittedName>
</protein>
<reference evidence="1 2" key="1">
    <citation type="submission" date="2019-02" db="EMBL/GenBank/DDBJ databases">
        <title>Draft genome sequences of novel Actinobacteria.</title>
        <authorList>
            <person name="Sahin N."/>
            <person name="Ay H."/>
            <person name="Saygin H."/>
        </authorList>
    </citation>
    <scope>NUCLEOTIDE SEQUENCE [LARGE SCALE GENOMIC DNA]</scope>
    <source>
        <strain evidence="1 2">KC603</strain>
    </source>
</reference>
<sequence>MRTSRTVIGVIIALTILAACSSDDDGAEVRLLAGGGDDIDGTGADAALPYSITRLSSGGDGTLWGVTGTGVMVRIDSGGVVRSTQLQLGSGMVHEIAAAPDGTVYVLLDQAGQEAGEAAVLEFADGELRPAVGVPAGEPEGPGPVTPDGEPAAEAELGHVGDIAVDSEGRLLFTEQADPAGADAGYLLRRVEADGTLVTVAGRPNPGYDGNLTDDESAAAFFPDGTPAADLTLFSESAIAAGPGEQVVVQTTQSVYAVADGSATTVLGAAGGGEIPPATDGPFGASAAATSIDYQPGFPQLSLAVNAEGGIVASTGALSGFDADAFRWRVEDGSDRAQAVADAAAGDQQTAHPTLYVTPGGDAMVAAVFGGPATWLDDDTVAVGATGEDDQIIVMIDVED</sequence>
<organism evidence="1 2">
    <name type="scientific">Jiangella ureilytica</name>
    <dbReference type="NCBI Taxonomy" id="2530374"/>
    <lineage>
        <taxon>Bacteria</taxon>
        <taxon>Bacillati</taxon>
        <taxon>Actinomycetota</taxon>
        <taxon>Actinomycetes</taxon>
        <taxon>Jiangellales</taxon>
        <taxon>Jiangellaceae</taxon>
        <taxon>Jiangella</taxon>
    </lineage>
</organism>
<dbReference type="SUPFAM" id="SSF63829">
    <property type="entry name" value="Calcium-dependent phosphotriesterase"/>
    <property type="match status" value="1"/>
</dbReference>
<comment type="caution">
    <text evidence="1">The sequence shown here is derived from an EMBL/GenBank/DDBJ whole genome shotgun (WGS) entry which is preliminary data.</text>
</comment>
<dbReference type="Proteomes" id="UP000295621">
    <property type="component" value="Unassembled WGS sequence"/>
</dbReference>
<evidence type="ECO:0000313" key="1">
    <source>
        <dbReference type="EMBL" id="TDC54432.1"/>
    </source>
</evidence>
<proteinExistence type="predicted"/>